<dbReference type="Pfam" id="PF13302">
    <property type="entry name" value="Acetyltransf_3"/>
    <property type="match status" value="1"/>
</dbReference>
<dbReference type="KEGG" id="cle:Clole_0517"/>
<dbReference type="Proteomes" id="UP000008467">
    <property type="component" value="Chromosome"/>
</dbReference>
<gene>
    <name evidence="5" type="ordered locus">Clole_0517</name>
</gene>
<evidence type="ECO:0000313" key="5">
    <source>
        <dbReference type="EMBL" id="ADZ82255.1"/>
    </source>
</evidence>
<dbReference type="eggNOG" id="COG1670">
    <property type="taxonomic scope" value="Bacteria"/>
</dbReference>
<sequence>MLTHCGTGIINTERLTLRRFTYEDSEAMRKNWVSDPKVQGMYGEPVYESKGEITGLLKKYIEAYEKQDIYRWAIILKESEECIGQIAFFMVNSQNHFAEIEYCIGRQFQKRGLATEATQAVIDYGFEKINLHKVQICHRQGNEASERVIRKCGFRYEGTLRDSLFIEGHYKDKLYYSILKHESKDRVSDI</sequence>
<dbReference type="EMBL" id="CP002582">
    <property type="protein sequence ID" value="ADZ82255.1"/>
    <property type="molecule type" value="Genomic_DNA"/>
</dbReference>
<dbReference type="STRING" id="642492.Clole_0517"/>
<comment type="similarity">
    <text evidence="3">Belongs to the acetyltransferase family. RimJ subfamily.</text>
</comment>
<proteinExistence type="inferred from homology"/>
<evidence type="ECO:0000256" key="3">
    <source>
        <dbReference type="ARBA" id="ARBA00038502"/>
    </source>
</evidence>
<keyword evidence="1 5" id="KW-0808">Transferase</keyword>
<dbReference type="PROSITE" id="PS51186">
    <property type="entry name" value="GNAT"/>
    <property type="match status" value="1"/>
</dbReference>
<dbReference type="PANTHER" id="PTHR43792">
    <property type="entry name" value="GNAT FAMILY, PUTATIVE (AFU_ORTHOLOGUE AFUA_3G00765)-RELATED-RELATED"/>
    <property type="match status" value="1"/>
</dbReference>
<organism evidence="5 6">
    <name type="scientific">Cellulosilyticum lentocellum (strain ATCC 49066 / DSM 5427 / NCIMB 11756 / RHM5)</name>
    <name type="common">Clostridium lentocellum</name>
    <dbReference type="NCBI Taxonomy" id="642492"/>
    <lineage>
        <taxon>Bacteria</taxon>
        <taxon>Bacillati</taxon>
        <taxon>Bacillota</taxon>
        <taxon>Clostridia</taxon>
        <taxon>Lachnospirales</taxon>
        <taxon>Cellulosilyticaceae</taxon>
        <taxon>Cellulosilyticum</taxon>
    </lineage>
</organism>
<feature type="domain" description="N-acetyltransferase" evidence="4">
    <location>
        <begin position="15"/>
        <end position="177"/>
    </location>
</feature>
<dbReference type="InterPro" id="IPR051531">
    <property type="entry name" value="N-acetyltransferase"/>
</dbReference>
<dbReference type="Gene3D" id="3.40.630.30">
    <property type="match status" value="1"/>
</dbReference>
<accession>F2JLG7</accession>
<dbReference type="RefSeq" id="WP_013655556.1">
    <property type="nucleotide sequence ID" value="NC_015275.1"/>
</dbReference>
<protein>
    <submittedName>
        <fullName evidence="5">GCN5-related N-acetyltransferase</fullName>
    </submittedName>
</protein>
<dbReference type="GO" id="GO:0016747">
    <property type="term" value="F:acyltransferase activity, transferring groups other than amino-acyl groups"/>
    <property type="evidence" value="ECO:0007669"/>
    <property type="project" value="InterPro"/>
</dbReference>
<evidence type="ECO:0000256" key="1">
    <source>
        <dbReference type="ARBA" id="ARBA00022679"/>
    </source>
</evidence>
<keyword evidence="2" id="KW-0012">Acyltransferase</keyword>
<dbReference type="AlphaFoldDB" id="F2JLG7"/>
<dbReference type="HOGENOM" id="CLU_013985_3_6_9"/>
<dbReference type="InterPro" id="IPR016181">
    <property type="entry name" value="Acyl_CoA_acyltransferase"/>
</dbReference>
<dbReference type="InterPro" id="IPR000182">
    <property type="entry name" value="GNAT_dom"/>
</dbReference>
<dbReference type="PANTHER" id="PTHR43792:SF8">
    <property type="entry name" value="[RIBOSOMAL PROTEIN US5]-ALANINE N-ACETYLTRANSFERASE"/>
    <property type="match status" value="1"/>
</dbReference>
<evidence type="ECO:0000256" key="2">
    <source>
        <dbReference type="ARBA" id="ARBA00023315"/>
    </source>
</evidence>
<dbReference type="SUPFAM" id="SSF55729">
    <property type="entry name" value="Acyl-CoA N-acyltransferases (Nat)"/>
    <property type="match status" value="1"/>
</dbReference>
<name>F2JLG7_CELLD</name>
<evidence type="ECO:0000259" key="4">
    <source>
        <dbReference type="PROSITE" id="PS51186"/>
    </source>
</evidence>
<keyword evidence="6" id="KW-1185">Reference proteome</keyword>
<reference evidence="5 6" key="1">
    <citation type="journal article" date="2011" name="J. Bacteriol.">
        <title>Complete genome sequence of the cellulose-degrading bacterium Cellulosilyticum lentocellum.</title>
        <authorList>
            <consortium name="US DOE Joint Genome Institute"/>
            <person name="Miller D.A."/>
            <person name="Suen G."/>
            <person name="Bruce D."/>
            <person name="Copeland A."/>
            <person name="Cheng J.F."/>
            <person name="Detter C."/>
            <person name="Goodwin L.A."/>
            <person name="Han C.S."/>
            <person name="Hauser L.J."/>
            <person name="Land M.L."/>
            <person name="Lapidus A."/>
            <person name="Lucas S."/>
            <person name="Meincke L."/>
            <person name="Pitluck S."/>
            <person name="Tapia R."/>
            <person name="Teshima H."/>
            <person name="Woyke T."/>
            <person name="Fox B.G."/>
            <person name="Angert E.R."/>
            <person name="Currie C.R."/>
        </authorList>
    </citation>
    <scope>NUCLEOTIDE SEQUENCE [LARGE SCALE GENOMIC DNA]</scope>
    <source>
        <strain evidence="6">ATCC 49066 / DSM 5427 / NCIMB 11756 / RHM5</strain>
    </source>
</reference>
<evidence type="ECO:0000313" key="6">
    <source>
        <dbReference type="Proteomes" id="UP000008467"/>
    </source>
</evidence>